<keyword evidence="8" id="KW-0539">Nucleus</keyword>
<keyword evidence="3" id="KW-0597">Phosphoprotein</keyword>
<accession>A0A8J5Z8N7</accession>
<dbReference type="SUPFAM" id="SSF46785">
    <property type="entry name" value="Winged helix' DNA-binding domain"/>
    <property type="match status" value="1"/>
</dbReference>
<dbReference type="Proteomes" id="UP000701853">
    <property type="component" value="Chromosome 9"/>
</dbReference>
<dbReference type="PANTHER" id="PTHR10015">
    <property type="entry name" value="HEAT SHOCK TRANSCRIPTION FACTOR"/>
    <property type="match status" value="1"/>
</dbReference>
<dbReference type="AlphaFoldDB" id="A0A8J5Z8N7"/>
<comment type="caution">
    <text evidence="12">The sequence shown here is derived from an EMBL/GenBank/DDBJ whole genome shotgun (WGS) entry which is preliminary data.</text>
</comment>
<reference evidence="12 13" key="1">
    <citation type="journal article" date="2021" name="bioRxiv">
        <title>The Gossypium anomalum genome as a resource for cotton improvement and evolutionary analysis of hybrid incompatibility.</title>
        <authorList>
            <person name="Grover C.E."/>
            <person name="Yuan D."/>
            <person name="Arick M.A."/>
            <person name="Miller E.R."/>
            <person name="Hu G."/>
            <person name="Peterson D.G."/>
            <person name="Wendel J.F."/>
            <person name="Udall J.A."/>
        </authorList>
    </citation>
    <scope>NUCLEOTIDE SEQUENCE [LARGE SCALE GENOMIC DNA]</scope>
    <source>
        <strain evidence="12">JFW-Udall</strain>
        <tissue evidence="12">Leaf</tissue>
    </source>
</reference>
<gene>
    <name evidence="12" type="ORF">CXB51_023311</name>
</gene>
<dbReference type="PRINTS" id="PR00056">
    <property type="entry name" value="HSFDOMAIN"/>
</dbReference>
<dbReference type="GO" id="GO:0003700">
    <property type="term" value="F:DNA-binding transcription factor activity"/>
    <property type="evidence" value="ECO:0007669"/>
    <property type="project" value="InterPro"/>
</dbReference>
<organism evidence="12 13">
    <name type="scientific">Gossypium anomalum</name>
    <dbReference type="NCBI Taxonomy" id="47600"/>
    <lineage>
        <taxon>Eukaryota</taxon>
        <taxon>Viridiplantae</taxon>
        <taxon>Streptophyta</taxon>
        <taxon>Embryophyta</taxon>
        <taxon>Tracheophyta</taxon>
        <taxon>Spermatophyta</taxon>
        <taxon>Magnoliopsida</taxon>
        <taxon>eudicotyledons</taxon>
        <taxon>Gunneridae</taxon>
        <taxon>Pentapetalae</taxon>
        <taxon>rosids</taxon>
        <taxon>malvids</taxon>
        <taxon>Malvales</taxon>
        <taxon>Malvaceae</taxon>
        <taxon>Malvoideae</taxon>
        <taxon>Gossypium</taxon>
    </lineage>
</organism>
<dbReference type="OrthoDB" id="60033at2759"/>
<keyword evidence="13" id="KW-1185">Reference proteome</keyword>
<feature type="region of interest" description="Disordered" evidence="10">
    <location>
        <begin position="506"/>
        <end position="543"/>
    </location>
</feature>
<dbReference type="GO" id="GO:0034605">
    <property type="term" value="P:cellular response to heat"/>
    <property type="evidence" value="ECO:0007669"/>
    <property type="project" value="TreeGrafter"/>
</dbReference>
<feature type="region of interest" description="Disordered" evidence="10">
    <location>
        <begin position="48"/>
        <end position="84"/>
    </location>
</feature>
<comment type="subcellular location">
    <subcellularLocation>
        <location evidence="1">Nucleus</location>
    </subcellularLocation>
</comment>
<dbReference type="FunFam" id="1.10.10.10:FF:000037">
    <property type="entry name" value="Heat stress transcription factor B-4"/>
    <property type="match status" value="1"/>
</dbReference>
<keyword evidence="5" id="KW-0346">Stress response</keyword>
<dbReference type="InterPro" id="IPR000232">
    <property type="entry name" value="HSF_DNA-bd"/>
</dbReference>
<evidence type="ECO:0000256" key="1">
    <source>
        <dbReference type="ARBA" id="ARBA00004123"/>
    </source>
</evidence>
<evidence type="ECO:0000256" key="9">
    <source>
        <dbReference type="RuleBase" id="RU004020"/>
    </source>
</evidence>
<evidence type="ECO:0000256" key="3">
    <source>
        <dbReference type="ARBA" id="ARBA00022553"/>
    </source>
</evidence>
<name>A0A8J5Z8N7_9ROSI</name>
<evidence type="ECO:0000256" key="4">
    <source>
        <dbReference type="ARBA" id="ARBA00023015"/>
    </source>
</evidence>
<feature type="domain" description="HSF-type DNA-binding" evidence="11">
    <location>
        <begin position="151"/>
        <end position="175"/>
    </location>
</feature>
<keyword evidence="6" id="KW-0238">DNA-binding</keyword>
<dbReference type="EMBL" id="JAHUZN010000009">
    <property type="protein sequence ID" value="KAG8483874.1"/>
    <property type="molecule type" value="Genomic_DNA"/>
</dbReference>
<dbReference type="Gene3D" id="1.10.10.10">
    <property type="entry name" value="Winged helix-like DNA-binding domain superfamily/Winged helix DNA-binding domain"/>
    <property type="match status" value="1"/>
</dbReference>
<sequence>MSPVVAVLNEKSTRFIGLLDLASSPSILTIQKITVLFKSSTPAQTQFRNKNIFPNSGPHLLPPDQRRKRSPNSPPNPRQTSPFPSSLMELETFSCGVPQPLEILQGNPVPPFLSKTFDLVEDTSLDPIISWGPTGESFVVWDPVEFSKFILPRNFKHNNFSSFVRQLNTYGFRKIDTDKWEFANEAFQRGKRHLLKNIQRRKSPQSQQVGNYFGSSTEAGRSGVEGEIERLRKEKSMLMQEVVELQQEQQGTARHVEVVNQRLQSAEQRQKQMVSFLAKLFQNPAFLARLRQKKEQGEIGSSRMRRKFVKHQLVELIDSETPAEGQIVKYSKLDWRDVAISPSAPDIIPTSVAQSPDYLPKGVAEIDLGSEGFPFPVDNEVLVSDELATAHGFLGTPELVGEGTSGTGIQDLKGKNVIGSEQVVNPGYFISSPEDLVKQKSTPYFSSPVSESVSKQDVWSMDFDATGGMPSSRNELWGNLETYDIPELGVTGELSDVWDLGFLQPAEDSGADKWPTEGYPFDNPHTENQGGQSEANSSKKMDP</sequence>
<dbReference type="InterPro" id="IPR036388">
    <property type="entry name" value="WH-like_DNA-bd_sf"/>
</dbReference>
<feature type="region of interest" description="Disordered" evidence="10">
    <location>
        <begin position="205"/>
        <end position="224"/>
    </location>
</feature>
<proteinExistence type="inferred from homology"/>
<dbReference type="PANTHER" id="PTHR10015:SF337">
    <property type="entry name" value="HEAT STRESS TRANSCRIPTION FACTOR A-3"/>
    <property type="match status" value="1"/>
</dbReference>
<comment type="subunit">
    <text evidence="2">Homotrimer.</text>
</comment>
<protein>
    <recommendedName>
        <fullName evidence="11">HSF-type DNA-binding domain-containing protein</fullName>
    </recommendedName>
</protein>
<keyword evidence="7" id="KW-0804">Transcription</keyword>
<keyword evidence="4" id="KW-0805">Transcription regulation</keyword>
<feature type="compositionally biased region" description="Polar residues" evidence="10">
    <location>
        <begin position="526"/>
        <end position="536"/>
    </location>
</feature>
<dbReference type="SMART" id="SM00415">
    <property type="entry name" value="HSF"/>
    <property type="match status" value="1"/>
</dbReference>
<dbReference type="Pfam" id="PF00447">
    <property type="entry name" value="HSF_DNA-bind"/>
    <property type="match status" value="1"/>
</dbReference>
<evidence type="ECO:0000259" key="11">
    <source>
        <dbReference type="PROSITE" id="PS00434"/>
    </source>
</evidence>
<evidence type="ECO:0000313" key="13">
    <source>
        <dbReference type="Proteomes" id="UP000701853"/>
    </source>
</evidence>
<dbReference type="GO" id="GO:0000978">
    <property type="term" value="F:RNA polymerase II cis-regulatory region sequence-specific DNA binding"/>
    <property type="evidence" value="ECO:0007669"/>
    <property type="project" value="TreeGrafter"/>
</dbReference>
<comment type="similarity">
    <text evidence="9">Belongs to the HSF family.</text>
</comment>
<evidence type="ECO:0000256" key="8">
    <source>
        <dbReference type="ARBA" id="ARBA00023242"/>
    </source>
</evidence>
<evidence type="ECO:0000256" key="5">
    <source>
        <dbReference type="ARBA" id="ARBA00023016"/>
    </source>
</evidence>
<evidence type="ECO:0000256" key="2">
    <source>
        <dbReference type="ARBA" id="ARBA00011233"/>
    </source>
</evidence>
<dbReference type="InterPro" id="IPR036390">
    <property type="entry name" value="WH_DNA-bd_sf"/>
</dbReference>
<feature type="compositionally biased region" description="Polar residues" evidence="10">
    <location>
        <begin position="205"/>
        <end position="219"/>
    </location>
</feature>
<dbReference type="GO" id="GO:0005634">
    <property type="term" value="C:nucleus"/>
    <property type="evidence" value="ECO:0007669"/>
    <property type="project" value="UniProtKB-SubCell"/>
</dbReference>
<evidence type="ECO:0000256" key="6">
    <source>
        <dbReference type="ARBA" id="ARBA00023125"/>
    </source>
</evidence>
<dbReference type="GO" id="GO:0006357">
    <property type="term" value="P:regulation of transcription by RNA polymerase II"/>
    <property type="evidence" value="ECO:0007669"/>
    <property type="project" value="TreeGrafter"/>
</dbReference>
<evidence type="ECO:0000313" key="12">
    <source>
        <dbReference type="EMBL" id="KAG8483874.1"/>
    </source>
</evidence>
<evidence type="ECO:0000256" key="7">
    <source>
        <dbReference type="ARBA" id="ARBA00023163"/>
    </source>
</evidence>
<evidence type="ECO:0000256" key="10">
    <source>
        <dbReference type="SAM" id="MobiDB-lite"/>
    </source>
</evidence>
<dbReference type="PROSITE" id="PS00434">
    <property type="entry name" value="HSF_DOMAIN"/>
    <property type="match status" value="1"/>
</dbReference>